<sequence>MRHLQSSLRNCDRSLLPVDRQAGRSQRVLDGHGQDYRALQGRLL</sequence>
<protein>
    <submittedName>
        <fullName evidence="1">Uncharacterized protein</fullName>
    </submittedName>
</protein>
<proteinExistence type="predicted"/>
<organism evidence="1 2">
    <name type="scientific">Vitis vinifera</name>
    <name type="common">Grape</name>
    <dbReference type="NCBI Taxonomy" id="29760"/>
    <lineage>
        <taxon>Eukaryota</taxon>
        <taxon>Viridiplantae</taxon>
        <taxon>Streptophyta</taxon>
        <taxon>Embryophyta</taxon>
        <taxon>Tracheophyta</taxon>
        <taxon>Spermatophyta</taxon>
        <taxon>Magnoliopsida</taxon>
        <taxon>eudicotyledons</taxon>
        <taxon>Gunneridae</taxon>
        <taxon>Pentapetalae</taxon>
        <taxon>rosids</taxon>
        <taxon>Vitales</taxon>
        <taxon>Vitaceae</taxon>
        <taxon>Viteae</taxon>
        <taxon>Vitis</taxon>
    </lineage>
</organism>
<dbReference type="PaxDb" id="29760-VIT_13s0019g04110.t01"/>
<accession>D7TMB1</accession>
<reference evidence="2" key="1">
    <citation type="journal article" date="2007" name="Nature">
        <title>The grapevine genome sequence suggests ancestral hexaploidization in major angiosperm phyla.</title>
        <authorList>
            <consortium name="The French-Italian Public Consortium for Grapevine Genome Characterization."/>
            <person name="Jaillon O."/>
            <person name="Aury J.-M."/>
            <person name="Noel B."/>
            <person name="Policriti A."/>
            <person name="Clepet C."/>
            <person name="Casagrande A."/>
            <person name="Choisne N."/>
            <person name="Aubourg S."/>
            <person name="Vitulo N."/>
            <person name="Jubin C."/>
            <person name="Vezzi A."/>
            <person name="Legeai F."/>
            <person name="Hugueney P."/>
            <person name="Dasilva C."/>
            <person name="Horner D."/>
            <person name="Mica E."/>
            <person name="Jublot D."/>
            <person name="Poulain J."/>
            <person name="Bruyere C."/>
            <person name="Billault A."/>
            <person name="Segurens B."/>
            <person name="Gouyvenoux M."/>
            <person name="Ugarte E."/>
            <person name="Cattonaro F."/>
            <person name="Anthouard V."/>
            <person name="Vico V."/>
            <person name="Del Fabbro C."/>
            <person name="Alaux M."/>
            <person name="Di Gaspero G."/>
            <person name="Dumas V."/>
            <person name="Felice N."/>
            <person name="Paillard S."/>
            <person name="Juman I."/>
            <person name="Moroldo M."/>
            <person name="Scalabrin S."/>
            <person name="Canaguier A."/>
            <person name="Le Clainche I."/>
            <person name="Malacrida G."/>
            <person name="Durand E."/>
            <person name="Pesole G."/>
            <person name="Laucou V."/>
            <person name="Chatelet P."/>
            <person name="Merdinoglu D."/>
            <person name="Delledonne M."/>
            <person name="Pezzotti M."/>
            <person name="Lecharny A."/>
            <person name="Scarpelli C."/>
            <person name="Artiguenave F."/>
            <person name="Pe M.E."/>
            <person name="Valle G."/>
            <person name="Morgante M."/>
            <person name="Caboche M."/>
            <person name="Adam-Blondon A.-F."/>
            <person name="Weissenbach J."/>
            <person name="Quetier F."/>
            <person name="Wincker P."/>
        </authorList>
    </citation>
    <scope>NUCLEOTIDE SEQUENCE [LARGE SCALE GENOMIC DNA]</scope>
    <source>
        <strain evidence="2">cv. Pinot noir / PN40024</strain>
    </source>
</reference>
<dbReference type="EMBL" id="FN595998">
    <property type="protein sequence ID" value="CBI31478.3"/>
    <property type="molecule type" value="Genomic_DNA"/>
</dbReference>
<gene>
    <name evidence="1" type="ordered locus">VIT_13s0019g04110</name>
</gene>
<evidence type="ECO:0000313" key="2">
    <source>
        <dbReference type="Proteomes" id="UP000009183"/>
    </source>
</evidence>
<dbReference type="AlphaFoldDB" id="D7TMB1"/>
<keyword evidence="2" id="KW-1185">Reference proteome</keyword>
<dbReference type="Proteomes" id="UP000009183">
    <property type="component" value="Chromosome 13"/>
</dbReference>
<evidence type="ECO:0000313" key="1">
    <source>
        <dbReference type="EMBL" id="CBI31478.3"/>
    </source>
</evidence>
<name>D7TMB1_VITVI</name>
<dbReference type="InParanoid" id="D7TMB1"/>
<dbReference type="HOGENOM" id="CLU_3225658_0_0_1"/>